<accession>A0ABM6T220</accession>
<protein>
    <recommendedName>
        <fullName evidence="1">Insertion element IS402-like domain-containing protein</fullName>
    </recommendedName>
</protein>
<dbReference type="Proteomes" id="UP000238413">
    <property type="component" value="Chromosome"/>
</dbReference>
<sequence length="161" mass="17350">MWLREQLARRPLLQPGQRSMVEQLLPLAGEAPVWQPRISDAAWRAVSALLPPLSHSGGRRRCERQILEAIVHIACTKTTWRRLPRLWGPLGPASSVSAAGARTAPLSASAVPPARTRHSLAAASGRLARVRSAWWLRRGAAAGQAARIRLSRVSVGAVASG</sequence>
<evidence type="ECO:0000313" key="3">
    <source>
        <dbReference type="Proteomes" id="UP000238413"/>
    </source>
</evidence>
<reference evidence="2 3" key="1">
    <citation type="submission" date="2018-02" db="EMBL/GenBank/DDBJ databases">
        <title>Complete genome sequence of Streptomyces dengpaensis, the producer of angucyclines.</title>
        <authorList>
            <person name="Yumei L."/>
        </authorList>
    </citation>
    <scope>NUCLEOTIDE SEQUENCE [LARGE SCALE GENOMIC DNA]</scope>
    <source>
        <strain evidence="2 3">XZHG99</strain>
    </source>
</reference>
<feature type="domain" description="Insertion element IS402-like" evidence="1">
    <location>
        <begin position="38"/>
        <end position="89"/>
    </location>
</feature>
<gene>
    <name evidence="2" type="ORF">C4B68_39955</name>
</gene>
<dbReference type="InterPro" id="IPR025161">
    <property type="entry name" value="IS402-like_dom"/>
</dbReference>
<evidence type="ECO:0000259" key="1">
    <source>
        <dbReference type="Pfam" id="PF13340"/>
    </source>
</evidence>
<proteinExistence type="predicted"/>
<name>A0ABM6T220_9ACTN</name>
<dbReference type="Pfam" id="PF13340">
    <property type="entry name" value="DUF4096"/>
    <property type="match status" value="1"/>
</dbReference>
<organism evidence="2 3">
    <name type="scientific">Streptomyces dengpaensis</name>
    <dbReference type="NCBI Taxonomy" id="2049881"/>
    <lineage>
        <taxon>Bacteria</taxon>
        <taxon>Bacillati</taxon>
        <taxon>Actinomycetota</taxon>
        <taxon>Actinomycetes</taxon>
        <taxon>Kitasatosporales</taxon>
        <taxon>Streptomycetaceae</taxon>
        <taxon>Streptomyces</taxon>
    </lineage>
</organism>
<keyword evidence="3" id="KW-1185">Reference proteome</keyword>
<evidence type="ECO:0000313" key="2">
    <source>
        <dbReference type="EMBL" id="AVH60886.1"/>
    </source>
</evidence>
<dbReference type="EMBL" id="CP026652">
    <property type="protein sequence ID" value="AVH60886.1"/>
    <property type="molecule type" value="Genomic_DNA"/>
</dbReference>